<feature type="transmembrane region" description="Helical" evidence="8">
    <location>
        <begin position="350"/>
        <end position="371"/>
    </location>
</feature>
<dbReference type="Gene3D" id="1.20.1250.20">
    <property type="entry name" value="MFS general substrate transporter like domains"/>
    <property type="match status" value="2"/>
</dbReference>
<evidence type="ECO:0000313" key="11">
    <source>
        <dbReference type="Proteomes" id="UP000236286"/>
    </source>
</evidence>
<feature type="transmembrane region" description="Helical" evidence="8">
    <location>
        <begin position="257"/>
        <end position="277"/>
    </location>
</feature>
<evidence type="ECO:0000313" key="10">
    <source>
        <dbReference type="EMBL" id="PNG26952.1"/>
    </source>
</evidence>
<proteinExistence type="predicted"/>
<feature type="transmembrane region" description="Helical" evidence="8">
    <location>
        <begin position="319"/>
        <end position="338"/>
    </location>
</feature>
<feature type="transmembrane region" description="Helical" evidence="8">
    <location>
        <begin position="54"/>
        <end position="76"/>
    </location>
</feature>
<dbReference type="GO" id="GO:0015528">
    <property type="term" value="F:lactose:proton symporter activity"/>
    <property type="evidence" value="ECO:0007669"/>
    <property type="project" value="TreeGrafter"/>
</dbReference>
<organism evidence="10 11">
    <name type="scientific">Methylocella silvestris</name>
    <dbReference type="NCBI Taxonomy" id="199596"/>
    <lineage>
        <taxon>Bacteria</taxon>
        <taxon>Pseudomonadati</taxon>
        <taxon>Pseudomonadota</taxon>
        <taxon>Alphaproteobacteria</taxon>
        <taxon>Hyphomicrobiales</taxon>
        <taxon>Beijerinckiaceae</taxon>
        <taxon>Methylocella</taxon>
    </lineage>
</organism>
<dbReference type="SUPFAM" id="SSF103473">
    <property type="entry name" value="MFS general substrate transporter"/>
    <property type="match status" value="1"/>
</dbReference>
<feature type="transmembrane region" description="Helical" evidence="8">
    <location>
        <begin position="152"/>
        <end position="171"/>
    </location>
</feature>
<dbReference type="PIRSF" id="PIRSF004925">
    <property type="entry name" value="HcaT"/>
    <property type="match status" value="1"/>
</dbReference>
<reference evidence="10 11" key="1">
    <citation type="submission" date="2017-10" db="EMBL/GenBank/DDBJ databases">
        <title>Genome announcement of Methylocella silvestris TVC from permafrost.</title>
        <authorList>
            <person name="Wang J."/>
            <person name="Geng K."/>
            <person name="Ul-Haque F."/>
            <person name="Crombie A.T."/>
            <person name="Street L.E."/>
            <person name="Wookey P.A."/>
            <person name="Murrell J.C."/>
            <person name="Pratscher J."/>
        </authorList>
    </citation>
    <scope>NUCLEOTIDE SEQUENCE [LARGE SCALE GENOMIC DNA]</scope>
    <source>
        <strain evidence="10 11">TVC</strain>
    </source>
</reference>
<comment type="subcellular location">
    <subcellularLocation>
        <location evidence="1">Cell inner membrane</location>
        <topology evidence="1">Multi-pass membrane protein</topology>
    </subcellularLocation>
</comment>
<dbReference type="PANTHER" id="PTHR23522:SF10">
    <property type="entry name" value="3-PHENYLPROPIONIC ACID TRANSPORTER-RELATED"/>
    <property type="match status" value="1"/>
</dbReference>
<keyword evidence="7 8" id="KW-0472">Membrane</keyword>
<evidence type="ECO:0000256" key="1">
    <source>
        <dbReference type="ARBA" id="ARBA00004429"/>
    </source>
</evidence>
<dbReference type="InterPro" id="IPR024989">
    <property type="entry name" value="MFS_assoc_dom"/>
</dbReference>
<dbReference type="OrthoDB" id="9150135at2"/>
<feature type="transmembrane region" description="Helical" evidence="8">
    <location>
        <begin position="377"/>
        <end position="398"/>
    </location>
</feature>
<protein>
    <submittedName>
        <fullName evidence="10">MFS transporter</fullName>
    </submittedName>
</protein>
<feature type="transmembrane region" description="Helical" evidence="8">
    <location>
        <begin position="21"/>
        <end position="42"/>
    </location>
</feature>
<feature type="transmembrane region" description="Helical" evidence="8">
    <location>
        <begin position="218"/>
        <end position="237"/>
    </location>
</feature>
<feature type="transmembrane region" description="Helical" evidence="8">
    <location>
        <begin position="83"/>
        <end position="102"/>
    </location>
</feature>
<dbReference type="GO" id="GO:0005886">
    <property type="term" value="C:plasma membrane"/>
    <property type="evidence" value="ECO:0007669"/>
    <property type="project" value="UniProtKB-SubCell"/>
</dbReference>
<feature type="transmembrane region" description="Helical" evidence="8">
    <location>
        <begin position="177"/>
        <end position="197"/>
    </location>
</feature>
<keyword evidence="6 8" id="KW-1133">Transmembrane helix</keyword>
<gene>
    <name evidence="10" type="ORF">CR492_05710</name>
</gene>
<dbReference type="PANTHER" id="PTHR23522">
    <property type="entry name" value="BLL5896 PROTEIN"/>
    <property type="match status" value="1"/>
</dbReference>
<dbReference type="EMBL" id="PDZR01000004">
    <property type="protein sequence ID" value="PNG26952.1"/>
    <property type="molecule type" value="Genomic_DNA"/>
</dbReference>
<dbReference type="InterPro" id="IPR026032">
    <property type="entry name" value="HcaT-like"/>
</dbReference>
<feature type="transmembrane region" description="Helical" evidence="8">
    <location>
        <begin position="108"/>
        <end position="131"/>
    </location>
</feature>
<dbReference type="Proteomes" id="UP000236286">
    <property type="component" value="Unassembled WGS sequence"/>
</dbReference>
<evidence type="ECO:0000259" key="9">
    <source>
        <dbReference type="Pfam" id="PF12832"/>
    </source>
</evidence>
<dbReference type="InterPro" id="IPR036259">
    <property type="entry name" value="MFS_trans_sf"/>
</dbReference>
<evidence type="ECO:0000256" key="5">
    <source>
        <dbReference type="ARBA" id="ARBA00022692"/>
    </source>
</evidence>
<accession>A0A2J7TJK4</accession>
<evidence type="ECO:0000256" key="8">
    <source>
        <dbReference type="SAM" id="Phobius"/>
    </source>
</evidence>
<feature type="domain" description="Major facilitator superfamily associated" evidence="9">
    <location>
        <begin position="22"/>
        <end position="353"/>
    </location>
</feature>
<keyword evidence="4" id="KW-0997">Cell inner membrane</keyword>
<evidence type="ECO:0000256" key="2">
    <source>
        <dbReference type="ARBA" id="ARBA00022448"/>
    </source>
</evidence>
<evidence type="ECO:0000256" key="6">
    <source>
        <dbReference type="ARBA" id="ARBA00022989"/>
    </source>
</evidence>
<keyword evidence="2" id="KW-0813">Transport</keyword>
<sequence length="406" mass="41553">MTLADPRHRKAEVSGGHEARDLSIFAGLLFLPLGLHLPYFPVWLAARGLTAEEIAAAIATPLVARVIATPLIAAFADKRGVGLAVTACALTVFATYCGLRFGSGFAPIFAGAVLVSVAMGSMPALADALTLSEIRHAETDGRPPIAYGHIRVWTSIGVLATMLASAAIVEALPGEQIIVALILLSLPSVGAALFAAIRMNRAHLYAGATAGRLTADSARLRLALLTIAAAALIQASHAEVYAFGTIRWRAAGLSPGAIGAAWAVGVGAEILIFLLAARYFRSERSAVPLLLLGAAGAALRWTAMSFAPGAEAVIALQTLHAFSFGATTCGSVLLLGALASATHRARMQGWLAAAGALSLAAATYGSGWLTARFGDEAYLAMAALAATGGVIALAAGWLKRGLQITG</sequence>
<evidence type="ECO:0000256" key="7">
    <source>
        <dbReference type="ARBA" id="ARBA00023136"/>
    </source>
</evidence>
<dbReference type="GO" id="GO:0030395">
    <property type="term" value="F:lactose binding"/>
    <property type="evidence" value="ECO:0007669"/>
    <property type="project" value="TreeGrafter"/>
</dbReference>
<dbReference type="NCBIfam" id="NF037955">
    <property type="entry name" value="mfs"/>
    <property type="match status" value="1"/>
</dbReference>
<dbReference type="AlphaFoldDB" id="A0A2J7TJK4"/>
<name>A0A2J7TJK4_METSI</name>
<dbReference type="Pfam" id="PF12832">
    <property type="entry name" value="MFS_1_like"/>
    <property type="match status" value="1"/>
</dbReference>
<comment type="caution">
    <text evidence="10">The sequence shown here is derived from an EMBL/GenBank/DDBJ whole genome shotgun (WGS) entry which is preliminary data.</text>
</comment>
<keyword evidence="3" id="KW-1003">Cell membrane</keyword>
<evidence type="ECO:0000256" key="3">
    <source>
        <dbReference type="ARBA" id="ARBA00022475"/>
    </source>
</evidence>
<keyword evidence="5 8" id="KW-0812">Transmembrane</keyword>
<feature type="transmembrane region" description="Helical" evidence="8">
    <location>
        <begin position="289"/>
        <end position="307"/>
    </location>
</feature>
<evidence type="ECO:0000256" key="4">
    <source>
        <dbReference type="ARBA" id="ARBA00022519"/>
    </source>
</evidence>